<proteinExistence type="predicted"/>
<reference evidence="2 3" key="1">
    <citation type="submission" date="2023-03" db="EMBL/GenBank/DDBJ databases">
        <title>Draft genome sequence of Thalassotalea insulae KCTC 62186T.</title>
        <authorList>
            <person name="Sawabe T."/>
        </authorList>
    </citation>
    <scope>NUCLEOTIDE SEQUENCE [LARGE SCALE GENOMIC DNA]</scope>
    <source>
        <strain evidence="2 3">KCTC 62186</strain>
    </source>
</reference>
<evidence type="ECO:0000313" key="2">
    <source>
        <dbReference type="EMBL" id="GLX79607.1"/>
    </source>
</evidence>
<comment type="caution">
    <text evidence="2">The sequence shown here is derived from an EMBL/GenBank/DDBJ whole genome shotgun (WGS) entry which is preliminary data.</text>
</comment>
<name>A0ABQ6GYD4_9GAMM</name>
<dbReference type="Pfam" id="PF03923">
    <property type="entry name" value="Lipoprotein_16"/>
    <property type="match status" value="1"/>
</dbReference>
<dbReference type="PROSITE" id="PS51257">
    <property type="entry name" value="PROKAR_LIPOPROTEIN"/>
    <property type="match status" value="1"/>
</dbReference>
<feature type="signal peptide" evidence="1">
    <location>
        <begin position="1"/>
        <end position="31"/>
    </location>
</feature>
<evidence type="ECO:0008006" key="4">
    <source>
        <dbReference type="Google" id="ProtNLM"/>
    </source>
</evidence>
<gene>
    <name evidence="2" type="ORF">tinsulaeT_29470</name>
</gene>
<dbReference type="InterPro" id="IPR005619">
    <property type="entry name" value="Uncharacterised_YajG"/>
</dbReference>
<evidence type="ECO:0000313" key="3">
    <source>
        <dbReference type="Proteomes" id="UP001157186"/>
    </source>
</evidence>
<sequence>MKLNVKYLLPANSLVFSLLLTTSLITGCASAPKQMVLAPQLMLNKSNLLANKLAQVSVNDLRNKIHIIEILQPDAAAQLINSASNISQVVNQHFSEALTQHGLTISPATDNHITLIINNAEITVQQALLKYTTKGQITLTAKVQSGDQVLTKTYNSKMNSEGPLKADLAVLERDFNQQLAKLLVQIASDSQIKQFLR</sequence>
<accession>A0ABQ6GYD4</accession>
<keyword evidence="3" id="KW-1185">Reference proteome</keyword>
<protein>
    <recommendedName>
        <fullName evidence="4">Lipoprotein</fullName>
    </recommendedName>
</protein>
<dbReference type="EMBL" id="BSST01000001">
    <property type="protein sequence ID" value="GLX79607.1"/>
    <property type="molecule type" value="Genomic_DNA"/>
</dbReference>
<organism evidence="2 3">
    <name type="scientific">Thalassotalea insulae</name>
    <dbReference type="NCBI Taxonomy" id="2056778"/>
    <lineage>
        <taxon>Bacteria</taxon>
        <taxon>Pseudomonadati</taxon>
        <taxon>Pseudomonadota</taxon>
        <taxon>Gammaproteobacteria</taxon>
        <taxon>Alteromonadales</taxon>
        <taxon>Colwelliaceae</taxon>
        <taxon>Thalassotalea</taxon>
    </lineage>
</organism>
<dbReference type="Proteomes" id="UP001157186">
    <property type="component" value="Unassembled WGS sequence"/>
</dbReference>
<dbReference type="RefSeq" id="WP_284245526.1">
    <property type="nucleotide sequence ID" value="NZ_BSST01000001.1"/>
</dbReference>
<keyword evidence="1" id="KW-0732">Signal</keyword>
<evidence type="ECO:0000256" key="1">
    <source>
        <dbReference type="SAM" id="SignalP"/>
    </source>
</evidence>
<feature type="chain" id="PRO_5045124074" description="Lipoprotein" evidence="1">
    <location>
        <begin position="32"/>
        <end position="197"/>
    </location>
</feature>